<dbReference type="NCBIfam" id="TIGR01071">
    <property type="entry name" value="rplO_bact"/>
    <property type="match status" value="1"/>
</dbReference>
<evidence type="ECO:0000313" key="6">
    <source>
        <dbReference type="EMBL" id="KAG7665904.1"/>
    </source>
</evidence>
<protein>
    <submittedName>
        <fullName evidence="6">MRPL10</fullName>
    </submittedName>
</protein>
<gene>
    <name evidence="6" type="ORF">J8A68_000527</name>
</gene>
<comment type="caution">
    <text evidence="6">The sequence shown here is derived from an EMBL/GenBank/DDBJ whole genome shotgun (WGS) entry which is preliminary data.</text>
</comment>
<dbReference type="RefSeq" id="XP_049266136.1">
    <property type="nucleotide sequence ID" value="XM_049409341.1"/>
</dbReference>
<dbReference type="GO" id="GO:0003735">
    <property type="term" value="F:structural constituent of ribosome"/>
    <property type="evidence" value="ECO:0007669"/>
    <property type="project" value="InterPro"/>
</dbReference>
<dbReference type="Pfam" id="PF00828">
    <property type="entry name" value="Ribosomal_L27A"/>
    <property type="match status" value="1"/>
</dbReference>
<feature type="compositionally biased region" description="Gly residues" evidence="4">
    <location>
        <begin position="49"/>
        <end position="61"/>
    </location>
</feature>
<proteinExistence type="inferred from homology"/>
<dbReference type="FunFam" id="3.100.10.10:FF:000017">
    <property type="entry name" value="Mrpl10p"/>
    <property type="match status" value="1"/>
</dbReference>
<accession>A0A8J5QS39</accession>
<reference evidence="6 7" key="1">
    <citation type="journal article" date="2021" name="DNA Res.">
        <title>Genome analysis of Candida subhashii reveals its hybrid nature and dual mitochondrial genome conformations.</title>
        <authorList>
            <person name="Mixao V."/>
            <person name="Hegedusova E."/>
            <person name="Saus E."/>
            <person name="Pryszcz L.P."/>
            <person name="Cillingova A."/>
            <person name="Nosek J."/>
            <person name="Gabaldon T."/>
        </authorList>
    </citation>
    <scope>NUCLEOTIDE SEQUENCE [LARGE SCALE GENOMIC DNA]</scope>
    <source>
        <strain evidence="6 7">CBS 10753</strain>
    </source>
</reference>
<dbReference type="InterPro" id="IPR005749">
    <property type="entry name" value="Ribosomal_uL15_bac-type"/>
</dbReference>
<dbReference type="InterPro" id="IPR021131">
    <property type="entry name" value="Ribosomal_uL15/eL18"/>
</dbReference>
<dbReference type="EMBL" id="JAGSYN010000045">
    <property type="protein sequence ID" value="KAG7665904.1"/>
    <property type="molecule type" value="Genomic_DNA"/>
</dbReference>
<evidence type="ECO:0000313" key="7">
    <source>
        <dbReference type="Proteomes" id="UP000694255"/>
    </source>
</evidence>
<dbReference type="OrthoDB" id="361383at2759"/>
<dbReference type="HAMAP" id="MF_01341">
    <property type="entry name" value="Ribosomal_uL15"/>
    <property type="match status" value="1"/>
</dbReference>
<keyword evidence="2" id="KW-0689">Ribosomal protein</keyword>
<keyword evidence="3" id="KW-0687">Ribonucleoprotein</keyword>
<evidence type="ECO:0000259" key="5">
    <source>
        <dbReference type="Pfam" id="PF00828"/>
    </source>
</evidence>
<feature type="domain" description="Large ribosomal subunit protein uL15/eL18" evidence="5">
    <location>
        <begin position="100"/>
        <end position="176"/>
    </location>
</feature>
<dbReference type="PANTHER" id="PTHR12934:SF11">
    <property type="entry name" value="LARGE RIBOSOMAL SUBUNIT PROTEIN UL15M"/>
    <property type="match status" value="1"/>
</dbReference>
<dbReference type="GO" id="GO:0005762">
    <property type="term" value="C:mitochondrial large ribosomal subunit"/>
    <property type="evidence" value="ECO:0007669"/>
    <property type="project" value="TreeGrafter"/>
</dbReference>
<evidence type="ECO:0000256" key="1">
    <source>
        <dbReference type="ARBA" id="ARBA00007320"/>
    </source>
</evidence>
<evidence type="ECO:0000256" key="4">
    <source>
        <dbReference type="SAM" id="MobiDB-lite"/>
    </source>
</evidence>
<organism evidence="6 7">
    <name type="scientific">[Candida] subhashii</name>
    <dbReference type="NCBI Taxonomy" id="561895"/>
    <lineage>
        <taxon>Eukaryota</taxon>
        <taxon>Fungi</taxon>
        <taxon>Dikarya</taxon>
        <taxon>Ascomycota</taxon>
        <taxon>Saccharomycotina</taxon>
        <taxon>Pichiomycetes</taxon>
        <taxon>Debaryomycetaceae</taxon>
        <taxon>Spathaspora</taxon>
    </lineage>
</organism>
<feature type="region of interest" description="Disordered" evidence="4">
    <location>
        <begin position="43"/>
        <end position="66"/>
    </location>
</feature>
<keyword evidence="7" id="KW-1185">Reference proteome</keyword>
<evidence type="ECO:0000256" key="2">
    <source>
        <dbReference type="ARBA" id="ARBA00022980"/>
    </source>
</evidence>
<evidence type="ECO:0000256" key="3">
    <source>
        <dbReference type="ARBA" id="ARBA00023274"/>
    </source>
</evidence>
<comment type="similarity">
    <text evidence="1">Belongs to the universal ribosomal protein uL15 family.</text>
</comment>
<dbReference type="AlphaFoldDB" id="A0A8J5QS39"/>
<dbReference type="GeneID" id="73467328"/>
<name>A0A8J5QS39_9ASCO</name>
<dbReference type="PANTHER" id="PTHR12934">
    <property type="entry name" value="50S RIBOSOMAL PROTEIN L15"/>
    <property type="match status" value="1"/>
</dbReference>
<dbReference type="GO" id="GO:0006412">
    <property type="term" value="P:translation"/>
    <property type="evidence" value="ECO:0007669"/>
    <property type="project" value="InterPro"/>
</dbReference>
<dbReference type="Proteomes" id="UP000694255">
    <property type="component" value="Unassembled WGS sequence"/>
</dbReference>
<sequence>MIGLGESLIQRLNLNGARFVNSIRYSSFLGHLNPAEGSVHNYKKLGRGASSGKGKTAGRGQKGQRARGSVPIWFEGGQTPYYKRFPIFGMKRPHAKQFNELNMTKIQDFWDTGRIPLKENELLTIRVMKECGLITGTLKDGVKLLAEGAENYSVPLNIEVSKASLTAIAAVEKLGKEITTKYFTKLSLKAHIDPDYFLLTRGYVPLPARPTHRRDIDYYSNQEKRGYLDKDRSILLDLIGDRTRTARKVSVKENPLLEQLKNASSKKYEMEENIVKLSDL</sequence>
<dbReference type="InterPro" id="IPR030878">
    <property type="entry name" value="Ribosomal_uL15"/>
</dbReference>